<gene>
    <name evidence="2" type="ORF">PS833_03776</name>
</gene>
<dbReference type="PANTHER" id="PTHR43664">
    <property type="entry name" value="MONOAMINE OXIDASE-RELATED"/>
    <property type="match status" value="1"/>
</dbReference>
<dbReference type="InterPro" id="IPR052342">
    <property type="entry name" value="MCH/BMMD"/>
</dbReference>
<dbReference type="Pfam" id="PF01575">
    <property type="entry name" value="MaoC_dehydratas"/>
    <property type="match status" value="1"/>
</dbReference>
<evidence type="ECO:0000313" key="2">
    <source>
        <dbReference type="EMBL" id="VVO15459.1"/>
    </source>
</evidence>
<dbReference type="InterPro" id="IPR029069">
    <property type="entry name" value="HotDog_dom_sf"/>
</dbReference>
<dbReference type="SUPFAM" id="SSF54637">
    <property type="entry name" value="Thioesterase/thiol ester dehydrase-isomerase"/>
    <property type="match status" value="1"/>
</dbReference>
<sequence length="157" mass="17394">MSTQISHKETTMPEFNSPRRGAVSSLIGTQTSYTRTVSEYDIYAFAGISGDNHPNHVDEEYCKRVGLGARVAQGAMLVGYIAGAVTKYLGLIDRPAVSYGYDRVRFTQSVFIGDTLTVSYRIARADDEKKRLWAEAVLTNQHGDTVCVGTHIIHFQE</sequence>
<evidence type="ECO:0000313" key="3">
    <source>
        <dbReference type="Proteomes" id="UP000409037"/>
    </source>
</evidence>
<reference evidence="2 3" key="1">
    <citation type="submission" date="2019-09" db="EMBL/GenBank/DDBJ databases">
        <authorList>
            <person name="Chandra G."/>
            <person name="Truman W A."/>
        </authorList>
    </citation>
    <scope>NUCLEOTIDE SEQUENCE [LARGE SCALE GENOMIC DNA]</scope>
    <source>
        <strain evidence="2">PS833</strain>
    </source>
</reference>
<feature type="domain" description="MaoC-like" evidence="1">
    <location>
        <begin position="30"/>
        <end position="127"/>
    </location>
</feature>
<dbReference type="InterPro" id="IPR002539">
    <property type="entry name" value="MaoC-like_dom"/>
</dbReference>
<dbReference type="Proteomes" id="UP000409037">
    <property type="component" value="Unassembled WGS sequence"/>
</dbReference>
<dbReference type="EMBL" id="CABVHU010000009">
    <property type="protein sequence ID" value="VVO15459.1"/>
    <property type="molecule type" value="Genomic_DNA"/>
</dbReference>
<name>A0A5E7U731_PSEFL</name>
<dbReference type="Gene3D" id="3.10.129.10">
    <property type="entry name" value="Hotdog Thioesterase"/>
    <property type="match status" value="1"/>
</dbReference>
<proteinExistence type="predicted"/>
<dbReference type="PANTHER" id="PTHR43664:SF1">
    <property type="entry name" value="BETA-METHYLMALYL-COA DEHYDRATASE"/>
    <property type="match status" value="1"/>
</dbReference>
<organism evidence="2 3">
    <name type="scientific">Pseudomonas fluorescens</name>
    <dbReference type="NCBI Taxonomy" id="294"/>
    <lineage>
        <taxon>Bacteria</taxon>
        <taxon>Pseudomonadati</taxon>
        <taxon>Pseudomonadota</taxon>
        <taxon>Gammaproteobacteria</taxon>
        <taxon>Pseudomonadales</taxon>
        <taxon>Pseudomonadaceae</taxon>
        <taxon>Pseudomonas</taxon>
    </lineage>
</organism>
<accession>A0A5E7U731</accession>
<dbReference type="AlphaFoldDB" id="A0A5E7U731"/>
<evidence type="ECO:0000259" key="1">
    <source>
        <dbReference type="Pfam" id="PF01575"/>
    </source>
</evidence>
<protein>
    <recommendedName>
        <fullName evidence="1">MaoC-like domain-containing protein</fullName>
    </recommendedName>
</protein>